<dbReference type="InterPro" id="IPR007863">
    <property type="entry name" value="Peptidase_M16_C"/>
</dbReference>
<keyword evidence="5" id="KW-0378">Hydrolase</keyword>
<dbReference type="SUPFAM" id="SSF63411">
    <property type="entry name" value="LuxS/MPP-like metallohydrolase"/>
    <property type="match status" value="3"/>
</dbReference>
<keyword evidence="4" id="KW-0479">Metal-binding</keyword>
<evidence type="ECO:0000256" key="9">
    <source>
        <dbReference type="SAM" id="SignalP"/>
    </source>
</evidence>
<evidence type="ECO:0000313" key="12">
    <source>
        <dbReference type="EMBL" id="MET1491484.1"/>
    </source>
</evidence>
<dbReference type="PANTHER" id="PTHR43690:SF34">
    <property type="entry name" value="ZINC PROTEASE PQQL-LIKE"/>
    <property type="match status" value="1"/>
</dbReference>
<feature type="signal peptide" evidence="9">
    <location>
        <begin position="1"/>
        <end position="29"/>
    </location>
</feature>
<dbReference type="InterPro" id="IPR011249">
    <property type="entry name" value="Metalloenz_LuxS/M16"/>
</dbReference>
<feature type="domain" description="Peptidase M16 N-terminal" evidence="10">
    <location>
        <begin position="61"/>
        <end position="174"/>
    </location>
</feature>
<sequence>MTSVYRFLAAALLRVALFIIACLSLQAPAAAGSNGAFRWDPAVMRGTLENGFSYYIVPVKDGARQLSMQLVVRVGSLDERADQSGVAHMVEHMVFHSSQRHPEGLREYMNSLGWNVGTHYNAQTNFERTLYMLAPENRPERISAGLDVLAEIAGGAQIPEEGLARERRIILEEWRTKLGLTERMERQRRALLRAGSLYPERPTIGNDESIRTQPAGTLRAFYSDWYRPGNMALVIVGDVEPAQLVPQIRTHFGALVPAALPVRNPASPALSAQLRIARIQDAESGTSQVGWVFRFASDEAQDRAGFRNRLIDRLAERAVRQRVRSRAAGLPAEVESLSSTRGELGGNVASLGFASSVSVSGHQEGLRQILLAQESLRREGVDRQALAAEIAEIHRLNDRSLEVHDKREAASWQQLLVNAVVEGRILQDPKQKQAEVRAIMASITPADVEARVREWLASPDQLLFLLAPGLSPLRLPTQAEVEALRARIAAEPLPAPLLAAPEAPARAPEPGPAGQLVTEEKDEKNHVIRWKLSNGDEFVWHRTSDAQLRFAARSAAGYRQPGAPAWQWQIAAQLAREAEPATQPPGSLSRWASEEKLNLNQEQREDSLSWSAQTTAARLEDLLRLYAARQTASLIDAQALGGSLRQLARQIARQPASVSAALAREMATLRFAATELDASPTAEALLALQGEAGQAQIEALVRQLSAAPVRYFLAGEIEPGVLRELLVRHLAGIPRDPAAVAAEPLLQRAGRHESRLAIGIEPQASVRAIGSQPMSWSPERAAGVAMLSRAAYRLLRNELREAQNGIYRLNFTMTLDPASGRLASELYFTTDPARIDELWGRAQRVLATLPARLDDALLETEIRNMKAAEARRRDDAASRFARLQLSHARWGDARYLADSQHLLDGVDVRSLRALAAELALTRDMASVILLPAAAGKGAGQ</sequence>
<keyword evidence="9" id="KW-0732">Signal</keyword>
<dbReference type="InterPro" id="IPR011765">
    <property type="entry name" value="Pept_M16_N"/>
</dbReference>
<dbReference type="PANTHER" id="PTHR43690">
    <property type="entry name" value="NARDILYSIN"/>
    <property type="match status" value="1"/>
</dbReference>
<proteinExistence type="inferred from homology"/>
<evidence type="ECO:0000256" key="5">
    <source>
        <dbReference type="ARBA" id="ARBA00022801"/>
    </source>
</evidence>
<dbReference type="InterPro" id="IPR001431">
    <property type="entry name" value="Pept_M16_Zn_BS"/>
</dbReference>
<evidence type="ECO:0000259" key="10">
    <source>
        <dbReference type="Pfam" id="PF00675"/>
    </source>
</evidence>
<evidence type="ECO:0000313" key="13">
    <source>
        <dbReference type="Proteomes" id="UP001548590"/>
    </source>
</evidence>
<keyword evidence="7" id="KW-0482">Metalloprotease</keyword>
<dbReference type="Pfam" id="PF05193">
    <property type="entry name" value="Peptidase_M16_C"/>
    <property type="match status" value="1"/>
</dbReference>
<feature type="chain" id="PRO_5045689243" evidence="9">
    <location>
        <begin position="30"/>
        <end position="940"/>
    </location>
</feature>
<gene>
    <name evidence="12" type="ORF">ABVT11_16720</name>
</gene>
<evidence type="ECO:0000256" key="6">
    <source>
        <dbReference type="ARBA" id="ARBA00022833"/>
    </source>
</evidence>
<accession>A0ABV2CU87</accession>
<dbReference type="PROSITE" id="PS00143">
    <property type="entry name" value="INSULINASE"/>
    <property type="match status" value="1"/>
</dbReference>
<comment type="caution">
    <text evidence="12">The sequence shown here is derived from an EMBL/GenBank/DDBJ whole genome shotgun (WGS) entry which is preliminary data.</text>
</comment>
<keyword evidence="13" id="KW-1185">Reference proteome</keyword>
<dbReference type="RefSeq" id="WP_345927420.1">
    <property type="nucleotide sequence ID" value="NZ_JBDIVF010000004.1"/>
</dbReference>
<evidence type="ECO:0000256" key="3">
    <source>
        <dbReference type="ARBA" id="ARBA00022670"/>
    </source>
</evidence>
<protein>
    <submittedName>
        <fullName evidence="12">Pitrilysin family protein</fullName>
    </submittedName>
</protein>
<dbReference type="Proteomes" id="UP001548590">
    <property type="component" value="Unassembled WGS sequence"/>
</dbReference>
<organism evidence="12 13">
    <name type="scientific">Uliginosibacterium paludis</name>
    <dbReference type="NCBI Taxonomy" id="1615952"/>
    <lineage>
        <taxon>Bacteria</taxon>
        <taxon>Pseudomonadati</taxon>
        <taxon>Pseudomonadota</taxon>
        <taxon>Betaproteobacteria</taxon>
        <taxon>Rhodocyclales</taxon>
        <taxon>Zoogloeaceae</taxon>
        <taxon>Uliginosibacterium</taxon>
    </lineage>
</organism>
<name>A0ABV2CU87_9RHOO</name>
<dbReference type="Gene3D" id="3.30.830.10">
    <property type="entry name" value="Metalloenzyme, LuxS/M16 peptidase-like"/>
    <property type="match status" value="3"/>
</dbReference>
<evidence type="ECO:0000256" key="1">
    <source>
        <dbReference type="ARBA" id="ARBA00001947"/>
    </source>
</evidence>
<comment type="cofactor">
    <cofactor evidence="1">
        <name>Zn(2+)</name>
        <dbReference type="ChEBI" id="CHEBI:29105"/>
    </cofactor>
</comment>
<evidence type="ECO:0000259" key="11">
    <source>
        <dbReference type="Pfam" id="PF05193"/>
    </source>
</evidence>
<keyword evidence="6" id="KW-0862">Zinc</keyword>
<evidence type="ECO:0000256" key="7">
    <source>
        <dbReference type="ARBA" id="ARBA00023049"/>
    </source>
</evidence>
<evidence type="ECO:0000256" key="2">
    <source>
        <dbReference type="ARBA" id="ARBA00007261"/>
    </source>
</evidence>
<reference evidence="12 13" key="1">
    <citation type="submission" date="2024-07" db="EMBL/GenBank/DDBJ databases">
        <title>Uliginosibacterium paludis KCTC:42655.</title>
        <authorList>
            <person name="Kim M.K."/>
        </authorList>
    </citation>
    <scope>NUCLEOTIDE SEQUENCE [LARGE SCALE GENOMIC DNA]</scope>
    <source>
        <strain evidence="12 13">KCTC 42655</strain>
    </source>
</reference>
<dbReference type="InterPro" id="IPR050626">
    <property type="entry name" value="Peptidase_M16"/>
</dbReference>
<dbReference type="Pfam" id="PF00675">
    <property type="entry name" value="Peptidase_M16"/>
    <property type="match status" value="1"/>
</dbReference>
<feature type="domain" description="Peptidase M16 C-terminal" evidence="11">
    <location>
        <begin position="218"/>
        <end position="324"/>
    </location>
</feature>
<dbReference type="EMBL" id="JBEWLZ010000012">
    <property type="protein sequence ID" value="MET1491484.1"/>
    <property type="molecule type" value="Genomic_DNA"/>
</dbReference>
<keyword evidence="3" id="KW-0645">Protease</keyword>
<evidence type="ECO:0000256" key="4">
    <source>
        <dbReference type="ARBA" id="ARBA00022723"/>
    </source>
</evidence>
<comment type="similarity">
    <text evidence="2 8">Belongs to the peptidase M16 family.</text>
</comment>
<evidence type="ECO:0000256" key="8">
    <source>
        <dbReference type="RuleBase" id="RU004447"/>
    </source>
</evidence>